<feature type="compositionally biased region" description="Basic and acidic residues" evidence="1">
    <location>
        <begin position="1"/>
        <end position="10"/>
    </location>
</feature>
<gene>
    <name evidence="3" type="ORF">Esi_0162_0023</name>
</gene>
<keyword evidence="4" id="KW-1185">Reference proteome</keyword>
<keyword evidence="2" id="KW-1133">Transmembrane helix</keyword>
<dbReference type="EMBL" id="FN648158">
    <property type="protein sequence ID" value="CBJ29808.1"/>
    <property type="molecule type" value="Genomic_DNA"/>
</dbReference>
<evidence type="ECO:0000256" key="2">
    <source>
        <dbReference type="SAM" id="Phobius"/>
    </source>
</evidence>
<dbReference type="Proteomes" id="UP000002630">
    <property type="component" value="Linkage Group LG21"/>
</dbReference>
<organism evidence="3 4">
    <name type="scientific">Ectocarpus siliculosus</name>
    <name type="common">Brown alga</name>
    <name type="synonym">Conferva siliculosa</name>
    <dbReference type="NCBI Taxonomy" id="2880"/>
    <lineage>
        <taxon>Eukaryota</taxon>
        <taxon>Sar</taxon>
        <taxon>Stramenopiles</taxon>
        <taxon>Ochrophyta</taxon>
        <taxon>PX clade</taxon>
        <taxon>Phaeophyceae</taxon>
        <taxon>Ectocarpales</taxon>
        <taxon>Ectocarpaceae</taxon>
        <taxon>Ectocarpus</taxon>
    </lineage>
</organism>
<dbReference type="OrthoDB" id="10397343at2759"/>
<feature type="transmembrane region" description="Helical" evidence="2">
    <location>
        <begin position="187"/>
        <end position="210"/>
    </location>
</feature>
<keyword evidence="2" id="KW-0812">Transmembrane</keyword>
<accession>D7FLY3</accession>
<sequence length="325" mass="35030">MPEPRDKEAGGRCCGDGESASANHDEPRSATAHADPHSTASASPEEATIRAEPAAPPPTSRRRPVEPEESLYSMKHVDEQAKQAVDNISTLTSFKSTILARTAVYDTPEGVLHSLSFFRRRFKWFDFDESDLEKTTTYYCCDEQGMHNVHLTGYLIMCHKVRGKYVFRSCVAEFYEQVTFDQLAYKVLASSTSIVGGIAASALTGAAMAWPTDVFTWGTGSVVGGLAGAVVGVVGAVFVNVDADSKEKQIEKKLGSSLYNASTNRINSHGIMEVLLLHYLLADQKYNIEGTEVRITGVQEHDYNAMAGMEGGRAGGGGGGDTTTA</sequence>
<dbReference type="InParanoid" id="D7FLY3"/>
<feature type="region of interest" description="Disordered" evidence="1">
    <location>
        <begin position="1"/>
        <end position="67"/>
    </location>
</feature>
<evidence type="ECO:0000313" key="4">
    <source>
        <dbReference type="Proteomes" id="UP000002630"/>
    </source>
</evidence>
<evidence type="ECO:0000256" key="1">
    <source>
        <dbReference type="SAM" id="MobiDB-lite"/>
    </source>
</evidence>
<protein>
    <submittedName>
        <fullName evidence="3">Uncharacterized protein</fullName>
    </submittedName>
</protein>
<dbReference type="EMBL" id="FN649746">
    <property type="protein sequence ID" value="CBJ29808.1"/>
    <property type="molecule type" value="Genomic_DNA"/>
</dbReference>
<keyword evidence="2" id="KW-0472">Membrane</keyword>
<proteinExistence type="predicted"/>
<evidence type="ECO:0000313" key="3">
    <source>
        <dbReference type="EMBL" id="CBJ29808.1"/>
    </source>
</evidence>
<reference evidence="3 4" key="1">
    <citation type="journal article" date="2010" name="Nature">
        <title>The Ectocarpus genome and the independent evolution of multicellularity in brown algae.</title>
        <authorList>
            <person name="Cock J.M."/>
            <person name="Sterck L."/>
            <person name="Rouze P."/>
            <person name="Scornet D."/>
            <person name="Allen A.E."/>
            <person name="Amoutzias G."/>
            <person name="Anthouard V."/>
            <person name="Artiguenave F."/>
            <person name="Aury J.M."/>
            <person name="Badger J.H."/>
            <person name="Beszteri B."/>
            <person name="Billiau K."/>
            <person name="Bonnet E."/>
            <person name="Bothwell J.H."/>
            <person name="Bowler C."/>
            <person name="Boyen C."/>
            <person name="Brownlee C."/>
            <person name="Carrano C.J."/>
            <person name="Charrier B."/>
            <person name="Cho G.Y."/>
            <person name="Coelho S.M."/>
            <person name="Collen J."/>
            <person name="Corre E."/>
            <person name="Da Silva C."/>
            <person name="Delage L."/>
            <person name="Delaroque N."/>
            <person name="Dittami S.M."/>
            <person name="Doulbeau S."/>
            <person name="Elias M."/>
            <person name="Farnham G."/>
            <person name="Gachon C.M."/>
            <person name="Gschloessl B."/>
            <person name="Heesch S."/>
            <person name="Jabbari K."/>
            <person name="Jubin C."/>
            <person name="Kawai H."/>
            <person name="Kimura K."/>
            <person name="Kloareg B."/>
            <person name="Kupper F.C."/>
            <person name="Lang D."/>
            <person name="Le Bail A."/>
            <person name="Leblanc C."/>
            <person name="Lerouge P."/>
            <person name="Lohr M."/>
            <person name="Lopez P.J."/>
            <person name="Martens C."/>
            <person name="Maumus F."/>
            <person name="Michel G."/>
            <person name="Miranda-Saavedra D."/>
            <person name="Morales J."/>
            <person name="Moreau H."/>
            <person name="Motomura T."/>
            <person name="Nagasato C."/>
            <person name="Napoli C.A."/>
            <person name="Nelson D.R."/>
            <person name="Nyvall-Collen P."/>
            <person name="Peters A.F."/>
            <person name="Pommier C."/>
            <person name="Potin P."/>
            <person name="Poulain J."/>
            <person name="Quesneville H."/>
            <person name="Read B."/>
            <person name="Rensing S.A."/>
            <person name="Ritter A."/>
            <person name="Rousvoal S."/>
            <person name="Samanta M."/>
            <person name="Samson G."/>
            <person name="Schroeder D.C."/>
            <person name="Segurens B."/>
            <person name="Strittmatter M."/>
            <person name="Tonon T."/>
            <person name="Tregear J.W."/>
            <person name="Valentin K."/>
            <person name="von Dassow P."/>
            <person name="Yamagishi T."/>
            <person name="Van de Peer Y."/>
            <person name="Wincker P."/>
        </authorList>
    </citation>
    <scope>NUCLEOTIDE SEQUENCE [LARGE SCALE GENOMIC DNA]</scope>
    <source>
        <strain evidence="4">Ec32 / CCAP1310/4</strain>
    </source>
</reference>
<dbReference type="AlphaFoldDB" id="D7FLY3"/>
<name>D7FLY3_ECTSI</name>
<feature type="transmembrane region" description="Helical" evidence="2">
    <location>
        <begin position="222"/>
        <end position="243"/>
    </location>
</feature>